<evidence type="ECO:0000313" key="3">
    <source>
        <dbReference type="EMBL" id="RZS80261.1"/>
    </source>
</evidence>
<evidence type="ECO:0000256" key="1">
    <source>
        <dbReference type="ARBA" id="ARBA00006987"/>
    </source>
</evidence>
<dbReference type="PIRSF" id="PIRSF017082">
    <property type="entry name" value="YflP"/>
    <property type="match status" value="1"/>
</dbReference>
<dbReference type="PANTHER" id="PTHR42928">
    <property type="entry name" value="TRICARBOXYLATE-BINDING PROTEIN"/>
    <property type="match status" value="1"/>
</dbReference>
<reference evidence="3 4" key="1">
    <citation type="submission" date="2019-02" db="EMBL/GenBank/DDBJ databases">
        <title>Genomic Encyclopedia of Type Strains, Phase IV (KMG-IV): sequencing the most valuable type-strain genomes for metagenomic binning, comparative biology and taxonomic classification.</title>
        <authorList>
            <person name="Goeker M."/>
        </authorList>
    </citation>
    <scope>NUCLEOTIDE SEQUENCE [LARGE SCALE GENOMIC DNA]</scope>
    <source>
        <strain evidence="3 4">K24</strain>
    </source>
</reference>
<feature type="chain" id="PRO_5020592675" evidence="2">
    <location>
        <begin position="26"/>
        <end position="326"/>
    </location>
</feature>
<keyword evidence="2" id="KW-0732">Signal</keyword>
<keyword evidence="4" id="KW-1185">Reference proteome</keyword>
<dbReference type="OrthoDB" id="8954401at2"/>
<comment type="caution">
    <text evidence="3">The sequence shown here is derived from an EMBL/GenBank/DDBJ whole genome shotgun (WGS) entry which is preliminary data.</text>
</comment>
<feature type="signal peptide" evidence="2">
    <location>
        <begin position="1"/>
        <end position="25"/>
    </location>
</feature>
<dbReference type="Proteomes" id="UP000292445">
    <property type="component" value="Unassembled WGS sequence"/>
</dbReference>
<sequence length="326" mass="34774">MKTSRRTWIAAGLALAACLAGTAQAAAWPTRPVRLVLPGAAGTAPDIMARLLGDKLSRIWGQPVIVENKPGAGGLVGLAAVKSAERDDHMFVFTPASVLTLTPYMYKSSQVDIVRDFQPVAMVGISPMMAAVSASSPANTLADVLAMARRQPDSFVVSTTFLYSVPNLAVDMLSRAAGVPLRAVPFSSSSQSISAVVGGDAQMLIDGVPPIEPMIKGGRLKPVVMFSEGRVPNRPDLPAASETYPSLVINGWFAVVAPQGTGKPAIERINRDLAAVLAERDVVDKLDTLGVYPKPMSVEAFGNYWRDERARWEKVLRDVNAQPVQQ</sequence>
<gene>
    <name evidence="3" type="ORF">EV675_2857</name>
</gene>
<organism evidence="3 4">
    <name type="scientific">Pigmentiphaga kullae</name>
    <dbReference type="NCBI Taxonomy" id="151784"/>
    <lineage>
        <taxon>Bacteria</taxon>
        <taxon>Pseudomonadati</taxon>
        <taxon>Pseudomonadota</taxon>
        <taxon>Betaproteobacteria</taxon>
        <taxon>Burkholderiales</taxon>
        <taxon>Alcaligenaceae</taxon>
        <taxon>Pigmentiphaga</taxon>
    </lineage>
</organism>
<dbReference type="InterPro" id="IPR042100">
    <property type="entry name" value="Bug_dom1"/>
</dbReference>
<dbReference type="EMBL" id="SGXC01000002">
    <property type="protein sequence ID" value="RZS80261.1"/>
    <property type="molecule type" value="Genomic_DNA"/>
</dbReference>
<dbReference type="Gene3D" id="3.40.190.150">
    <property type="entry name" value="Bordetella uptake gene, domain 1"/>
    <property type="match status" value="1"/>
</dbReference>
<dbReference type="AlphaFoldDB" id="A0A4Q7NBA3"/>
<dbReference type="Gene3D" id="3.40.190.10">
    <property type="entry name" value="Periplasmic binding protein-like II"/>
    <property type="match status" value="1"/>
</dbReference>
<evidence type="ECO:0000313" key="4">
    <source>
        <dbReference type="Proteomes" id="UP000292445"/>
    </source>
</evidence>
<dbReference type="InterPro" id="IPR006311">
    <property type="entry name" value="TAT_signal"/>
</dbReference>
<keyword evidence="3" id="KW-0675">Receptor</keyword>
<dbReference type="PROSITE" id="PS51318">
    <property type="entry name" value="TAT"/>
    <property type="match status" value="1"/>
</dbReference>
<accession>A0A4Q7NBA3</accession>
<dbReference type="PANTHER" id="PTHR42928:SF5">
    <property type="entry name" value="BLR1237 PROTEIN"/>
    <property type="match status" value="1"/>
</dbReference>
<name>A0A4Q7NBA3_9BURK</name>
<dbReference type="PROSITE" id="PS51257">
    <property type="entry name" value="PROKAR_LIPOPROTEIN"/>
    <property type="match status" value="1"/>
</dbReference>
<proteinExistence type="inferred from homology"/>
<dbReference type="CDD" id="cd07012">
    <property type="entry name" value="PBP2_Bug_TTT"/>
    <property type="match status" value="1"/>
</dbReference>
<dbReference type="InterPro" id="IPR005064">
    <property type="entry name" value="BUG"/>
</dbReference>
<evidence type="ECO:0000256" key="2">
    <source>
        <dbReference type="SAM" id="SignalP"/>
    </source>
</evidence>
<dbReference type="SUPFAM" id="SSF53850">
    <property type="entry name" value="Periplasmic binding protein-like II"/>
    <property type="match status" value="1"/>
</dbReference>
<comment type="similarity">
    <text evidence="1">Belongs to the UPF0065 (bug) family.</text>
</comment>
<protein>
    <submittedName>
        <fullName evidence="3">Tripartite-type tricarboxylate transporter receptor subunit TctC</fullName>
    </submittedName>
</protein>
<dbReference type="Pfam" id="PF03401">
    <property type="entry name" value="TctC"/>
    <property type="match status" value="1"/>
</dbReference>
<dbReference type="RefSeq" id="WP_130358042.1">
    <property type="nucleotide sequence ID" value="NZ_SGXC01000002.1"/>
</dbReference>